<dbReference type="EMBL" id="CT868671">
    <property type="protein sequence ID" value="CAK93123.1"/>
    <property type="molecule type" value="Genomic_DNA"/>
</dbReference>
<evidence type="ECO:0000313" key="6">
    <source>
        <dbReference type="Proteomes" id="UP000000600"/>
    </source>
</evidence>
<dbReference type="GO" id="GO:0000776">
    <property type="term" value="C:kinetochore"/>
    <property type="evidence" value="ECO:0000318"/>
    <property type="project" value="GO_Central"/>
</dbReference>
<dbReference type="Proteomes" id="UP000000600">
    <property type="component" value="Unassembled WGS sequence"/>
</dbReference>
<dbReference type="GO" id="GO:0051642">
    <property type="term" value="P:centrosome localization"/>
    <property type="evidence" value="ECO:0000318"/>
    <property type="project" value="GO_Central"/>
</dbReference>
<evidence type="ECO:0000256" key="2">
    <source>
        <dbReference type="ARBA" id="ARBA00023054"/>
    </source>
</evidence>
<dbReference type="GO" id="GO:0007020">
    <property type="term" value="P:microtubule nucleation"/>
    <property type="evidence" value="ECO:0000318"/>
    <property type="project" value="GO_Central"/>
</dbReference>
<feature type="domain" description="DUF1722" evidence="4">
    <location>
        <begin position="13"/>
        <end position="113"/>
    </location>
</feature>
<dbReference type="GO" id="GO:0047496">
    <property type="term" value="P:vesicle transport along microtubule"/>
    <property type="evidence" value="ECO:0000318"/>
    <property type="project" value="GO_Central"/>
</dbReference>
<dbReference type="OrthoDB" id="5877028at2759"/>
<comment type="similarity">
    <text evidence="1">Belongs to the nudE family.</text>
</comment>
<accession>A0ECV6</accession>
<dbReference type="RefSeq" id="XP_001460520.1">
    <property type="nucleotide sequence ID" value="XM_001460483.1"/>
</dbReference>
<dbReference type="PANTHER" id="PTHR10921:SF1">
    <property type="entry name" value="NUCLEAR DISTRIBUTION PROTEIN NUDE HOMOLOG"/>
    <property type="match status" value="1"/>
</dbReference>
<dbReference type="KEGG" id="ptm:GSPATT00003992001"/>
<keyword evidence="2 3" id="KW-0175">Coiled coil</keyword>
<dbReference type="GO" id="GO:0005813">
    <property type="term" value="C:centrosome"/>
    <property type="evidence" value="ECO:0000318"/>
    <property type="project" value="GO_Central"/>
</dbReference>
<evidence type="ECO:0000259" key="4">
    <source>
        <dbReference type="Pfam" id="PF08349"/>
    </source>
</evidence>
<dbReference type="PANTHER" id="PTHR10921">
    <property type="entry name" value="NUCLEAR DISTRIBUTION PROTEIN NUDE HOMOLOG 1"/>
    <property type="match status" value="1"/>
</dbReference>
<evidence type="ECO:0000256" key="1">
    <source>
        <dbReference type="ARBA" id="ARBA00007429"/>
    </source>
</evidence>
<dbReference type="GO" id="GO:0007059">
    <property type="term" value="P:chromosome segregation"/>
    <property type="evidence" value="ECO:0000318"/>
    <property type="project" value="GO_Central"/>
</dbReference>
<dbReference type="Pfam" id="PF08349">
    <property type="entry name" value="DUF1722"/>
    <property type="match status" value="1"/>
</dbReference>
<protein>
    <recommendedName>
        <fullName evidence="4">DUF1722 domain-containing protein</fullName>
    </recommendedName>
</protein>
<dbReference type="InParanoid" id="A0ECV6"/>
<dbReference type="STRING" id="5888.A0ECV6"/>
<dbReference type="GO" id="GO:0007100">
    <property type="term" value="P:mitotic centrosome separation"/>
    <property type="evidence" value="ECO:0000318"/>
    <property type="project" value="GO_Central"/>
</dbReference>
<dbReference type="OMA" id="QTYKMQI"/>
<dbReference type="HOGENOM" id="CLU_1231938_0_0_1"/>
<evidence type="ECO:0000313" key="5">
    <source>
        <dbReference type="EMBL" id="CAK93123.1"/>
    </source>
</evidence>
<dbReference type="GeneID" id="5046305"/>
<dbReference type="InterPro" id="IPR033494">
    <property type="entry name" value="NUDE"/>
</dbReference>
<dbReference type="GO" id="GO:0000132">
    <property type="term" value="P:establishment of mitotic spindle orientation"/>
    <property type="evidence" value="ECO:0000318"/>
    <property type="project" value="GO_Central"/>
</dbReference>
<keyword evidence="6" id="KW-1185">Reference proteome</keyword>
<dbReference type="GO" id="GO:0005871">
    <property type="term" value="C:kinesin complex"/>
    <property type="evidence" value="ECO:0000318"/>
    <property type="project" value="GO_Central"/>
</dbReference>
<gene>
    <name evidence="5" type="ORF">GSPATT00003992001</name>
</gene>
<feature type="coiled-coil region" evidence="3">
    <location>
        <begin position="7"/>
        <end position="172"/>
    </location>
</feature>
<organism evidence="5 6">
    <name type="scientific">Paramecium tetraurelia</name>
    <dbReference type="NCBI Taxonomy" id="5888"/>
    <lineage>
        <taxon>Eukaryota</taxon>
        <taxon>Sar</taxon>
        <taxon>Alveolata</taxon>
        <taxon>Ciliophora</taxon>
        <taxon>Intramacronucleata</taxon>
        <taxon>Oligohymenophorea</taxon>
        <taxon>Peniculida</taxon>
        <taxon>Parameciidae</taxon>
        <taxon>Paramecium</taxon>
    </lineage>
</organism>
<dbReference type="InterPro" id="IPR013560">
    <property type="entry name" value="DUF1722"/>
</dbReference>
<dbReference type="AlphaFoldDB" id="A0ECV6"/>
<name>A0ECV6_PARTE</name>
<evidence type="ECO:0000256" key="3">
    <source>
        <dbReference type="SAM" id="Coils"/>
    </source>
</evidence>
<proteinExistence type="inferred from homology"/>
<dbReference type="Gene3D" id="6.10.250.1080">
    <property type="match status" value="1"/>
</dbReference>
<sequence length="224" mass="26142">MNYKELYEEMAQKYQLMEEEYNQFVEESQALEDQQQKSIESLSKQLAQAQNSLLQQKEETQKARNELQNIQNQLEKQINKKEAQITDLQKTLQTYKMQIIDLEVDQDLNNSKVRQLEEANKDLEVKLDKVLEQLALAHTDLEAMKSQTQEEIERLKQTLKENEDELTAAKCLKLNITTTPEMVKMPKIDSLRANAAGFNKSLTLIQALIKDLDDKMSLIRHQRS</sequence>
<dbReference type="GO" id="GO:0008017">
    <property type="term" value="F:microtubule binding"/>
    <property type="evidence" value="ECO:0000318"/>
    <property type="project" value="GO_Central"/>
</dbReference>
<reference evidence="5 6" key="1">
    <citation type="journal article" date="2006" name="Nature">
        <title>Global trends of whole-genome duplications revealed by the ciliate Paramecium tetraurelia.</title>
        <authorList>
            <consortium name="Genoscope"/>
            <person name="Aury J.-M."/>
            <person name="Jaillon O."/>
            <person name="Duret L."/>
            <person name="Noel B."/>
            <person name="Jubin C."/>
            <person name="Porcel B.M."/>
            <person name="Segurens B."/>
            <person name="Daubin V."/>
            <person name="Anthouard V."/>
            <person name="Aiach N."/>
            <person name="Arnaiz O."/>
            <person name="Billaut A."/>
            <person name="Beisson J."/>
            <person name="Blanc I."/>
            <person name="Bouhouche K."/>
            <person name="Camara F."/>
            <person name="Duharcourt S."/>
            <person name="Guigo R."/>
            <person name="Gogendeau D."/>
            <person name="Katinka M."/>
            <person name="Keller A.-M."/>
            <person name="Kissmehl R."/>
            <person name="Klotz C."/>
            <person name="Koll F."/>
            <person name="Le Moue A."/>
            <person name="Lepere C."/>
            <person name="Malinsky S."/>
            <person name="Nowacki M."/>
            <person name="Nowak J.K."/>
            <person name="Plattner H."/>
            <person name="Poulain J."/>
            <person name="Ruiz F."/>
            <person name="Serrano V."/>
            <person name="Zagulski M."/>
            <person name="Dessen P."/>
            <person name="Betermier M."/>
            <person name="Weissenbach J."/>
            <person name="Scarpelli C."/>
            <person name="Schachter V."/>
            <person name="Sperling L."/>
            <person name="Meyer E."/>
            <person name="Cohen J."/>
            <person name="Wincker P."/>
        </authorList>
    </citation>
    <scope>NUCLEOTIDE SEQUENCE [LARGE SCALE GENOMIC DNA]</scope>
    <source>
        <strain evidence="5 6">Stock d4-2</strain>
    </source>
</reference>